<evidence type="ECO:0000256" key="5">
    <source>
        <dbReference type="ARBA" id="ARBA00023284"/>
    </source>
</evidence>
<keyword evidence="6" id="KW-0963">Cytoplasm</keyword>
<comment type="function">
    <text evidence="6">Has a glutathione-disulfide oxidoreductase activity in the presence of NADPH and glutathione reductase. Reduces low molecular weight disulfides and proteins.</text>
</comment>
<feature type="domain" description="Glutaredoxin" evidence="7">
    <location>
        <begin position="29"/>
        <end position="89"/>
    </location>
</feature>
<dbReference type="CDD" id="cd03418">
    <property type="entry name" value="GRX_GRXb_1_3_like"/>
    <property type="match status" value="1"/>
</dbReference>
<dbReference type="GO" id="GO:0045454">
    <property type="term" value="P:cell redox homeostasis"/>
    <property type="evidence" value="ECO:0007669"/>
    <property type="project" value="InterPro"/>
</dbReference>
<evidence type="ECO:0000256" key="6">
    <source>
        <dbReference type="RuleBase" id="RU364065"/>
    </source>
</evidence>
<accession>Q70P99</accession>
<dbReference type="InterPro" id="IPR002109">
    <property type="entry name" value="Glutaredoxin"/>
</dbReference>
<dbReference type="AlphaFoldDB" id="Q70P99"/>
<dbReference type="NCBIfam" id="TIGR02181">
    <property type="entry name" value="GRX_bact"/>
    <property type="match status" value="1"/>
</dbReference>
<dbReference type="GO" id="GO:0015038">
    <property type="term" value="F:glutathione disulfide oxidoreductase activity"/>
    <property type="evidence" value="ECO:0007669"/>
    <property type="project" value="UniProtKB-UniRule"/>
</dbReference>
<dbReference type="PANTHER" id="PTHR46679">
    <property type="match status" value="1"/>
</dbReference>
<dbReference type="InterPro" id="IPR036249">
    <property type="entry name" value="Thioredoxin-like_sf"/>
</dbReference>
<dbReference type="Gene3D" id="3.40.30.10">
    <property type="entry name" value="Glutaredoxin"/>
    <property type="match status" value="1"/>
</dbReference>
<dbReference type="InterPro" id="IPR011900">
    <property type="entry name" value="GRX_bact"/>
</dbReference>
<evidence type="ECO:0000256" key="4">
    <source>
        <dbReference type="ARBA" id="ARBA00023157"/>
    </source>
</evidence>
<dbReference type="PROSITE" id="PS51354">
    <property type="entry name" value="GLUTAREDOXIN_2"/>
    <property type="match status" value="1"/>
</dbReference>
<evidence type="ECO:0000256" key="1">
    <source>
        <dbReference type="ARBA" id="ARBA00007787"/>
    </source>
</evidence>
<name>Q70P99_9BACT</name>
<evidence type="ECO:0000256" key="3">
    <source>
        <dbReference type="ARBA" id="ARBA00022982"/>
    </source>
</evidence>
<dbReference type="Pfam" id="PF00462">
    <property type="entry name" value="Glutaredoxin"/>
    <property type="match status" value="1"/>
</dbReference>
<dbReference type="PANTHER" id="PTHR46679:SF1">
    <property type="entry name" value="GLUTAREDOXIN-2, MITOCHONDRIAL"/>
    <property type="match status" value="1"/>
</dbReference>
<reference evidence="8" key="1">
    <citation type="journal article" date="2003" name="Chem. Biol.">
        <title>Melithiazol biosynthesis: further insights into myxobacterial PKS/NRPS systems and evidence for a new subclass of methyl transferases.</title>
        <authorList>
            <person name="Weinig S."/>
            <person name="Hecht H.J."/>
            <person name="Mahmud T."/>
            <person name="Muller R."/>
        </authorList>
    </citation>
    <scope>NUCLEOTIDE SEQUENCE</scope>
</reference>
<sequence>MSRRAVVRVLAQCLAWDEVREEAPSMSLVTLYTKKDCPYSRGAKALLNQMGIHYEDIDVTYDKRRLLEMMERSNGGISVPQIFIAGHHIGGFSELTRLQQRGDLTALLGGQEPAPSPS</sequence>
<evidence type="ECO:0000259" key="7">
    <source>
        <dbReference type="Pfam" id="PF00462"/>
    </source>
</evidence>
<proteinExistence type="inferred from homology"/>
<organism evidence="8">
    <name type="scientific">Melittangium lichenicola</name>
    <dbReference type="NCBI Taxonomy" id="45"/>
    <lineage>
        <taxon>Bacteria</taxon>
        <taxon>Pseudomonadati</taxon>
        <taxon>Myxococcota</taxon>
        <taxon>Myxococcia</taxon>
        <taxon>Myxococcales</taxon>
        <taxon>Cystobacterineae</taxon>
        <taxon>Archangiaceae</taxon>
        <taxon>Melittangium</taxon>
    </lineage>
</organism>
<protein>
    <recommendedName>
        <fullName evidence="6">Glutaredoxin</fullName>
    </recommendedName>
</protein>
<keyword evidence="3 6" id="KW-0249">Electron transport</keyword>
<dbReference type="EMBL" id="AJ557546">
    <property type="protein sequence ID" value="CAD89772.1"/>
    <property type="molecule type" value="Genomic_DNA"/>
</dbReference>
<dbReference type="GO" id="GO:0015035">
    <property type="term" value="F:protein-disulfide reductase activity"/>
    <property type="evidence" value="ECO:0007669"/>
    <property type="project" value="TreeGrafter"/>
</dbReference>
<evidence type="ECO:0000256" key="2">
    <source>
        <dbReference type="ARBA" id="ARBA00022448"/>
    </source>
</evidence>
<comment type="similarity">
    <text evidence="1 6">Belongs to the glutaredoxin family.</text>
</comment>
<dbReference type="InterPro" id="IPR014025">
    <property type="entry name" value="Glutaredoxin_subgr"/>
</dbReference>
<evidence type="ECO:0000313" key="8">
    <source>
        <dbReference type="EMBL" id="CAD89772.1"/>
    </source>
</evidence>
<keyword evidence="5 6" id="KW-0676">Redox-active center</keyword>
<keyword evidence="2 6" id="KW-0813">Transport</keyword>
<keyword evidence="4" id="KW-1015">Disulfide bond</keyword>
<dbReference type="SUPFAM" id="SSF52833">
    <property type="entry name" value="Thioredoxin-like"/>
    <property type="match status" value="1"/>
</dbReference>
<dbReference type="PRINTS" id="PR00160">
    <property type="entry name" value="GLUTAREDOXIN"/>
</dbReference>